<accession>A0A8B3FK87</accession>
<gene>
    <name evidence="1" type="ORF">C5E00_16370</name>
</gene>
<dbReference type="RefSeq" id="WP_050512604.1">
    <property type="nucleotide sequence ID" value="NZ_CP015749.1"/>
</dbReference>
<organism evidence="1 2">
    <name type="scientific">Pectobacterium parmentieri</name>
    <dbReference type="NCBI Taxonomy" id="1905730"/>
    <lineage>
        <taxon>Bacteria</taxon>
        <taxon>Pseudomonadati</taxon>
        <taxon>Pseudomonadota</taxon>
        <taxon>Gammaproteobacteria</taxon>
        <taxon>Enterobacterales</taxon>
        <taxon>Pectobacteriaceae</taxon>
        <taxon>Pectobacterium</taxon>
    </lineage>
</organism>
<dbReference type="AlphaFoldDB" id="A0A8B3FK87"/>
<evidence type="ECO:0000313" key="2">
    <source>
        <dbReference type="Proteomes" id="UP000269665"/>
    </source>
</evidence>
<dbReference type="KEGG" id="ppar:A8F97_19945"/>
<dbReference type="OrthoDB" id="6971791at2"/>
<sequence>MTINIGLIRWPDDKTLSVRLYLSFLIEVTELLNINFYEDNNPIKITKKYLGRLITNEDRKLALSYWWQCIDDKNIRNFKDRSSLMSRLAICFLSINEENIDEVSEYLSWFIEVLGFLSFNLSEVITFMGEYFEFKSNVDENV</sequence>
<dbReference type="GeneID" id="45851731"/>
<comment type="caution">
    <text evidence="1">The sequence shown here is derived from an EMBL/GenBank/DDBJ whole genome shotgun (WGS) entry which is preliminary data.</text>
</comment>
<dbReference type="Proteomes" id="UP000269665">
    <property type="component" value="Unassembled WGS sequence"/>
</dbReference>
<reference evidence="1 2" key="1">
    <citation type="journal article" date="2018" name="BMC Genomics">
        <title>High genomic variability in the plant pathogenic bacterium Pectobacterium parmentieri deciphered from de novo assembled complete genomes.</title>
        <authorList>
            <person name="Zoledowska S."/>
            <person name="Motyka-Pomagruk A."/>
            <person name="Sledz W."/>
            <person name="Mengoni A."/>
            <person name="Lojkowska E."/>
        </authorList>
    </citation>
    <scope>NUCLEOTIDE SEQUENCE [LARGE SCALE GENOMIC DNA]</scope>
    <source>
        <strain evidence="1 2">IFB5626</strain>
    </source>
</reference>
<protein>
    <submittedName>
        <fullName evidence="1">Uncharacterized protein</fullName>
    </submittedName>
</protein>
<dbReference type="EMBL" id="PSZG01000001">
    <property type="protein sequence ID" value="RKO78242.1"/>
    <property type="molecule type" value="Genomic_DNA"/>
</dbReference>
<name>A0A8B3FK87_PECPM</name>
<evidence type="ECO:0000313" key="1">
    <source>
        <dbReference type="EMBL" id="RKO78242.1"/>
    </source>
</evidence>
<proteinExistence type="predicted"/>